<keyword evidence="3" id="KW-1185">Reference proteome</keyword>
<feature type="transmembrane region" description="Helical" evidence="1">
    <location>
        <begin position="44"/>
        <end position="64"/>
    </location>
</feature>
<evidence type="ECO:0008006" key="4">
    <source>
        <dbReference type="Google" id="ProtNLM"/>
    </source>
</evidence>
<comment type="caution">
    <text evidence="2">The sequence shown here is derived from an EMBL/GenBank/DDBJ whole genome shotgun (WGS) entry which is preliminary data.</text>
</comment>
<evidence type="ECO:0000256" key="1">
    <source>
        <dbReference type="SAM" id="Phobius"/>
    </source>
</evidence>
<reference evidence="2" key="2">
    <citation type="submission" date="2023-02" db="EMBL/GenBank/DDBJ databases">
        <authorList>
            <person name="Rayyan A."/>
            <person name="Meyer T."/>
            <person name="Kyndt J.A."/>
        </authorList>
    </citation>
    <scope>NUCLEOTIDE SEQUENCE</scope>
    <source>
        <strain evidence="2">DSM 9987</strain>
    </source>
</reference>
<feature type="transmembrane region" description="Helical" evidence="1">
    <location>
        <begin position="7"/>
        <end position="24"/>
    </location>
</feature>
<protein>
    <recommendedName>
        <fullName evidence="4">YqaE/Pmp3 family membrane protein</fullName>
    </recommendedName>
</protein>
<gene>
    <name evidence="2" type="ORF">PQJ73_03500</name>
</gene>
<dbReference type="Proteomes" id="UP001165652">
    <property type="component" value="Unassembled WGS sequence"/>
</dbReference>
<keyword evidence="1" id="KW-0472">Membrane</keyword>
<organism evidence="2 3">
    <name type="scientific">Rhodoplanes tepidamans</name>
    <name type="common">Rhodoplanes cryptolactis</name>
    <dbReference type="NCBI Taxonomy" id="200616"/>
    <lineage>
        <taxon>Bacteria</taxon>
        <taxon>Pseudomonadati</taxon>
        <taxon>Pseudomonadota</taxon>
        <taxon>Alphaproteobacteria</taxon>
        <taxon>Hyphomicrobiales</taxon>
        <taxon>Nitrobacteraceae</taxon>
        <taxon>Rhodoplanes</taxon>
    </lineage>
</organism>
<evidence type="ECO:0000313" key="3">
    <source>
        <dbReference type="Proteomes" id="UP001165652"/>
    </source>
</evidence>
<reference evidence="2" key="1">
    <citation type="journal article" date="2023" name="Microbiol Resour">
        <title>Genome Sequences of Rhodoplanes serenus and Two Thermotolerant Strains, Rhodoplanes tepidamans and 'Rhodoplanes cryptolactis,' Further Refine the Genus.</title>
        <authorList>
            <person name="Rayyan A.A."/>
            <person name="Kyndt J.A."/>
        </authorList>
    </citation>
    <scope>NUCLEOTIDE SEQUENCE</scope>
    <source>
        <strain evidence="2">DSM 9987</strain>
    </source>
</reference>
<dbReference type="EMBL" id="JAQQLI010000003">
    <property type="protein sequence ID" value="MDC7784738.1"/>
    <property type="molecule type" value="Genomic_DNA"/>
</dbReference>
<accession>A0ABT5J518</accession>
<keyword evidence="1" id="KW-1133">Transmembrane helix</keyword>
<dbReference type="RefSeq" id="WP_272775584.1">
    <property type="nucleotide sequence ID" value="NZ_JAQQLI010000003.1"/>
</dbReference>
<keyword evidence="1" id="KW-0812">Transmembrane</keyword>
<sequence>MEPNSILLLVAVYAVAFIPFYIAFGGAGVAPKLATFGLCLGTPVLFLFGIVPGIGAWVLAFVAATMADREKRTDVSPPQPASGQI</sequence>
<evidence type="ECO:0000313" key="2">
    <source>
        <dbReference type="EMBL" id="MDC7784738.1"/>
    </source>
</evidence>
<name>A0ABT5J518_RHOTP</name>
<proteinExistence type="predicted"/>